<comment type="caution">
    <text evidence="1">The sequence shown here is derived from an EMBL/GenBank/DDBJ whole genome shotgun (WGS) entry which is preliminary data.</text>
</comment>
<dbReference type="RefSeq" id="WP_157833993.1">
    <property type="nucleotide sequence ID" value="NZ_JMIY01000002.1"/>
</dbReference>
<dbReference type="AlphaFoldDB" id="A0A062VCG4"/>
<proteinExistence type="predicted"/>
<gene>
    <name evidence="1" type="ORF">ANME2D_01366</name>
</gene>
<evidence type="ECO:0000313" key="1">
    <source>
        <dbReference type="EMBL" id="KCZ72925.1"/>
    </source>
</evidence>
<accession>A0A062VCG4</accession>
<dbReference type="Proteomes" id="UP000027153">
    <property type="component" value="Unassembled WGS sequence"/>
</dbReference>
<keyword evidence="2" id="KW-1185">Reference proteome</keyword>
<dbReference type="EMBL" id="JMIY01000002">
    <property type="protein sequence ID" value="KCZ72925.1"/>
    <property type="molecule type" value="Genomic_DNA"/>
</dbReference>
<name>A0A062VCG4_9EURY</name>
<organism evidence="1 2">
    <name type="scientific">Candidatus Methanoperedens nitratireducens</name>
    <dbReference type="NCBI Taxonomy" id="1392998"/>
    <lineage>
        <taxon>Archaea</taxon>
        <taxon>Methanobacteriati</taxon>
        <taxon>Methanobacteriota</taxon>
        <taxon>Stenosarchaea group</taxon>
        <taxon>Methanomicrobia</taxon>
        <taxon>Methanosarcinales</taxon>
        <taxon>ANME-2 cluster</taxon>
        <taxon>Candidatus Methanoperedentaceae</taxon>
        <taxon>Candidatus Methanoperedens</taxon>
    </lineage>
</organism>
<sequence length="201" mass="23485">MNRYLIVALTDLEYKIIKNLNTVEGEGGEKLRTLLRLYLSTRPELRSSEYTLRRSENKKEIEEILQHVWDAYEDTDYPVENWNEDKINRLTGDLVEINALAEICQDVFMPANKFRTLFKMLLHDIATESRDMDEYSAACMATIQLVMEFGNGVMSKETIRDGTILINEGWMFTYATAMKRAREFMKNRKMFPAAQIPVPEH</sequence>
<evidence type="ECO:0000313" key="2">
    <source>
        <dbReference type="Proteomes" id="UP000027153"/>
    </source>
</evidence>
<reference evidence="1 2" key="1">
    <citation type="journal article" date="2013" name="Nature">
        <title>Anaerobic oxidation of methane coupled to nitrate reduction in a novel archaeal lineage.</title>
        <authorList>
            <person name="Haroon M.F."/>
            <person name="Hu S."/>
            <person name="Shi Y."/>
            <person name="Imelfort M."/>
            <person name="Keller J."/>
            <person name="Hugenholtz P."/>
            <person name="Yuan Z."/>
            <person name="Tyson G.W."/>
        </authorList>
    </citation>
    <scope>NUCLEOTIDE SEQUENCE [LARGE SCALE GENOMIC DNA]</scope>
    <source>
        <strain evidence="1 2">ANME-2d</strain>
    </source>
</reference>
<protein>
    <submittedName>
        <fullName evidence="1">Uncharacterized protein</fullName>
    </submittedName>
</protein>